<evidence type="ECO:0000313" key="7">
    <source>
        <dbReference type="Proteomes" id="UP000051783"/>
    </source>
</evidence>
<protein>
    <recommendedName>
        <fullName evidence="5">HTH lysR-type domain-containing protein</fullName>
    </recommendedName>
</protein>
<sequence length="245" mass="27377">MLDNYLLQELVTFAATGTLAKTAEQLNVTQPTVTRGLQKLETDLGVQLFDRQPNRISLTATGQLAAKKAATLLQANHDLVTTIRDFDKTQRVLKLATTIPGPLLLLAPYANSAHVNVASQLLSTNEIGPALKRHHYSVIFSNQSINTDHISSKLIGVEKLSVHLNKFMYQANQEKITFAELKDLSFIVMNNKAEVLGARLFKKQFRTPTSSIKDNVTHFLKSPVFRTFPFSVQTSPHWTPLIKRL</sequence>
<dbReference type="InterPro" id="IPR000847">
    <property type="entry name" value="LysR_HTH_N"/>
</dbReference>
<evidence type="ECO:0000313" key="6">
    <source>
        <dbReference type="EMBL" id="KRO11637.1"/>
    </source>
</evidence>
<feature type="domain" description="HTH lysR-type" evidence="5">
    <location>
        <begin position="2"/>
        <end position="59"/>
    </location>
</feature>
<evidence type="ECO:0000256" key="2">
    <source>
        <dbReference type="ARBA" id="ARBA00023015"/>
    </source>
</evidence>
<dbReference type="PATRIC" id="fig|942150.3.peg.2379"/>
<keyword evidence="4" id="KW-0804">Transcription</keyword>
<evidence type="ECO:0000256" key="3">
    <source>
        <dbReference type="ARBA" id="ARBA00023125"/>
    </source>
</evidence>
<evidence type="ECO:0000256" key="1">
    <source>
        <dbReference type="ARBA" id="ARBA00009437"/>
    </source>
</evidence>
<comment type="similarity">
    <text evidence="1">Belongs to the LysR transcriptional regulatory family.</text>
</comment>
<keyword evidence="2" id="KW-0805">Transcription regulation</keyword>
<dbReference type="EMBL" id="JQCL01000054">
    <property type="protein sequence ID" value="KRO11637.1"/>
    <property type="molecule type" value="Genomic_DNA"/>
</dbReference>
<dbReference type="SUPFAM" id="SSF46785">
    <property type="entry name" value="Winged helix' DNA-binding domain"/>
    <property type="match status" value="1"/>
</dbReference>
<dbReference type="PROSITE" id="PS50931">
    <property type="entry name" value="HTH_LYSR"/>
    <property type="match status" value="1"/>
</dbReference>
<dbReference type="GO" id="GO:0003700">
    <property type="term" value="F:DNA-binding transcription factor activity"/>
    <property type="evidence" value="ECO:0007669"/>
    <property type="project" value="InterPro"/>
</dbReference>
<dbReference type="RefSeq" id="WP_338033739.1">
    <property type="nucleotide sequence ID" value="NZ_JQCL01000054.1"/>
</dbReference>
<gene>
    <name evidence="6" type="ORF">IV64_GL002275</name>
</gene>
<dbReference type="Pfam" id="PF00126">
    <property type="entry name" value="HTH_1"/>
    <property type="match status" value="1"/>
</dbReference>
<keyword evidence="3" id="KW-0238">DNA-binding</keyword>
<dbReference type="AlphaFoldDB" id="A0A0R2MD55"/>
<reference evidence="6 7" key="1">
    <citation type="journal article" date="2015" name="Genome Announc.">
        <title>Expanding the biotechnology potential of lactobacilli through comparative genomics of 213 strains and associated genera.</title>
        <authorList>
            <person name="Sun Z."/>
            <person name="Harris H.M."/>
            <person name="McCann A."/>
            <person name="Guo C."/>
            <person name="Argimon S."/>
            <person name="Zhang W."/>
            <person name="Yang X."/>
            <person name="Jeffery I.B."/>
            <person name="Cooney J.C."/>
            <person name="Kagawa T.F."/>
            <person name="Liu W."/>
            <person name="Song Y."/>
            <person name="Salvetti E."/>
            <person name="Wrobel A."/>
            <person name="Rasinkangas P."/>
            <person name="Parkhill J."/>
            <person name="Rea M.C."/>
            <person name="O'Sullivan O."/>
            <person name="Ritari J."/>
            <person name="Douillard F.P."/>
            <person name="Paul Ross R."/>
            <person name="Yang R."/>
            <person name="Briner A.E."/>
            <person name="Felis G.E."/>
            <person name="de Vos W.M."/>
            <person name="Barrangou R."/>
            <person name="Klaenhammer T.R."/>
            <person name="Caufield P.W."/>
            <person name="Cui Y."/>
            <person name="Zhang H."/>
            <person name="O'Toole P.W."/>
        </authorList>
    </citation>
    <scope>NUCLEOTIDE SEQUENCE [LARGE SCALE GENOMIC DNA]</scope>
    <source>
        <strain evidence="6 7">LMG 26013</strain>
    </source>
</reference>
<keyword evidence="7" id="KW-1185">Reference proteome</keyword>
<evidence type="ECO:0000256" key="4">
    <source>
        <dbReference type="ARBA" id="ARBA00023163"/>
    </source>
</evidence>
<dbReference type="InterPro" id="IPR036388">
    <property type="entry name" value="WH-like_DNA-bd_sf"/>
</dbReference>
<dbReference type="PANTHER" id="PTHR30126:SF40">
    <property type="entry name" value="HTH-TYPE TRANSCRIPTIONAL REGULATOR GLTR"/>
    <property type="match status" value="1"/>
</dbReference>
<dbReference type="STRING" id="942150.IV64_GL002275"/>
<accession>A0A0R2MD55</accession>
<name>A0A0R2MD55_9LACO</name>
<organism evidence="6 7">
    <name type="scientific">Lactiplantibacillus xiangfangensis</name>
    <dbReference type="NCBI Taxonomy" id="942150"/>
    <lineage>
        <taxon>Bacteria</taxon>
        <taxon>Bacillati</taxon>
        <taxon>Bacillota</taxon>
        <taxon>Bacilli</taxon>
        <taxon>Lactobacillales</taxon>
        <taxon>Lactobacillaceae</taxon>
        <taxon>Lactiplantibacillus</taxon>
    </lineage>
</organism>
<dbReference type="InterPro" id="IPR036390">
    <property type="entry name" value="WH_DNA-bd_sf"/>
</dbReference>
<dbReference type="PANTHER" id="PTHR30126">
    <property type="entry name" value="HTH-TYPE TRANSCRIPTIONAL REGULATOR"/>
    <property type="match status" value="1"/>
</dbReference>
<dbReference type="GO" id="GO:0000976">
    <property type="term" value="F:transcription cis-regulatory region binding"/>
    <property type="evidence" value="ECO:0007669"/>
    <property type="project" value="TreeGrafter"/>
</dbReference>
<comment type="caution">
    <text evidence="6">The sequence shown here is derived from an EMBL/GenBank/DDBJ whole genome shotgun (WGS) entry which is preliminary data.</text>
</comment>
<evidence type="ECO:0000259" key="5">
    <source>
        <dbReference type="PROSITE" id="PS50931"/>
    </source>
</evidence>
<dbReference type="PRINTS" id="PR00039">
    <property type="entry name" value="HTHLYSR"/>
</dbReference>
<proteinExistence type="inferred from homology"/>
<dbReference type="Gene3D" id="1.10.10.10">
    <property type="entry name" value="Winged helix-like DNA-binding domain superfamily/Winged helix DNA-binding domain"/>
    <property type="match status" value="1"/>
</dbReference>
<dbReference type="Proteomes" id="UP000051783">
    <property type="component" value="Unassembled WGS sequence"/>
</dbReference>